<evidence type="ECO:0000256" key="2">
    <source>
        <dbReference type="ARBA" id="ARBA00022679"/>
    </source>
</evidence>
<feature type="compositionally biased region" description="Low complexity" evidence="3">
    <location>
        <begin position="384"/>
        <end position="399"/>
    </location>
</feature>
<keyword evidence="2" id="KW-0808">Transferase</keyword>
<gene>
    <name evidence="6" type="primary">SOT12_3</name>
    <name evidence="6" type="ORF">A4A49_02866</name>
</gene>
<comment type="similarity">
    <text evidence="1">Belongs to the sulfotransferase 1 family.</text>
</comment>
<feature type="region of interest" description="Disordered" evidence="3">
    <location>
        <begin position="239"/>
        <end position="399"/>
    </location>
</feature>
<dbReference type="GO" id="GO:0008146">
    <property type="term" value="F:sulfotransferase activity"/>
    <property type="evidence" value="ECO:0007669"/>
    <property type="project" value="InterPro"/>
</dbReference>
<reference evidence="6" key="1">
    <citation type="submission" date="2016-11" db="EMBL/GenBank/DDBJ databases">
        <title>The genome of Nicotiana attenuata.</title>
        <authorList>
            <person name="Xu S."/>
            <person name="Brockmoeller T."/>
            <person name="Gaquerel E."/>
            <person name="Navarro A."/>
            <person name="Kuhl H."/>
            <person name="Gase K."/>
            <person name="Ling Z."/>
            <person name="Zhou W."/>
            <person name="Kreitzer C."/>
            <person name="Stanke M."/>
            <person name="Tang H."/>
            <person name="Lyons E."/>
            <person name="Pandey P."/>
            <person name="Pandey S.P."/>
            <person name="Timmermann B."/>
            <person name="Baldwin I.T."/>
        </authorList>
    </citation>
    <scope>NUCLEOTIDE SEQUENCE [LARGE SCALE GENOMIC DNA]</scope>
    <source>
        <strain evidence="6">UT</strain>
    </source>
</reference>
<dbReference type="Gramene" id="OIT38822">
    <property type="protein sequence ID" value="OIT38822"/>
    <property type="gene ID" value="A4A49_02866"/>
</dbReference>
<name>A0A314LB69_NICAT</name>
<feature type="compositionally biased region" description="Basic residues" evidence="3">
    <location>
        <begin position="282"/>
        <end position="291"/>
    </location>
</feature>
<keyword evidence="7" id="KW-1185">Reference proteome</keyword>
<feature type="region of interest" description="Disordered" evidence="3">
    <location>
        <begin position="433"/>
        <end position="491"/>
    </location>
</feature>
<dbReference type="Proteomes" id="UP000187609">
    <property type="component" value="Unassembled WGS sequence"/>
</dbReference>
<dbReference type="SUPFAM" id="SSF52540">
    <property type="entry name" value="P-loop containing nucleoside triphosphate hydrolases"/>
    <property type="match status" value="1"/>
</dbReference>
<dbReference type="PANTHER" id="PTHR11783">
    <property type="entry name" value="SULFOTRANSFERASE SULT"/>
    <property type="match status" value="1"/>
</dbReference>
<protein>
    <submittedName>
        <fullName evidence="6">Cytosolic sulfotransferase 12</fullName>
    </submittedName>
</protein>
<dbReference type="InterPro" id="IPR000863">
    <property type="entry name" value="Sulfotransferase_dom"/>
</dbReference>
<dbReference type="InterPro" id="IPR027417">
    <property type="entry name" value="P-loop_NTPase"/>
</dbReference>
<feature type="domain" description="DUF4283" evidence="5">
    <location>
        <begin position="72"/>
        <end position="156"/>
    </location>
</feature>
<evidence type="ECO:0000256" key="1">
    <source>
        <dbReference type="ARBA" id="ARBA00005771"/>
    </source>
</evidence>
<feature type="compositionally biased region" description="Polar residues" evidence="3">
    <location>
        <begin position="477"/>
        <end position="488"/>
    </location>
</feature>
<evidence type="ECO:0000259" key="4">
    <source>
        <dbReference type="Pfam" id="PF00685"/>
    </source>
</evidence>
<organism evidence="6 7">
    <name type="scientific">Nicotiana attenuata</name>
    <name type="common">Coyote tobacco</name>
    <dbReference type="NCBI Taxonomy" id="49451"/>
    <lineage>
        <taxon>Eukaryota</taxon>
        <taxon>Viridiplantae</taxon>
        <taxon>Streptophyta</taxon>
        <taxon>Embryophyta</taxon>
        <taxon>Tracheophyta</taxon>
        <taxon>Spermatophyta</taxon>
        <taxon>Magnoliopsida</taxon>
        <taxon>eudicotyledons</taxon>
        <taxon>Gunneridae</taxon>
        <taxon>Pentapetalae</taxon>
        <taxon>asterids</taxon>
        <taxon>lamiids</taxon>
        <taxon>Solanales</taxon>
        <taxon>Solanaceae</taxon>
        <taxon>Nicotianoideae</taxon>
        <taxon>Nicotianeae</taxon>
        <taxon>Nicotiana</taxon>
    </lineage>
</organism>
<evidence type="ECO:0000313" key="6">
    <source>
        <dbReference type="EMBL" id="OIT38822.1"/>
    </source>
</evidence>
<dbReference type="EMBL" id="MJEQ01000170">
    <property type="protein sequence ID" value="OIT38822.1"/>
    <property type="molecule type" value="Genomic_DNA"/>
</dbReference>
<dbReference type="AlphaFoldDB" id="A0A314LB69"/>
<feature type="domain" description="Sulfotransferase" evidence="4">
    <location>
        <begin position="600"/>
        <end position="774"/>
    </location>
</feature>
<evidence type="ECO:0000256" key="3">
    <source>
        <dbReference type="SAM" id="MobiDB-lite"/>
    </source>
</evidence>
<accession>A0A314LB69</accession>
<dbReference type="Pfam" id="PF14111">
    <property type="entry name" value="DUF4283"/>
    <property type="match status" value="1"/>
</dbReference>
<evidence type="ECO:0000313" key="7">
    <source>
        <dbReference type="Proteomes" id="UP000187609"/>
    </source>
</evidence>
<dbReference type="InterPro" id="IPR025558">
    <property type="entry name" value="DUF4283"/>
</dbReference>
<feature type="compositionally biased region" description="Basic and acidic residues" evidence="3">
    <location>
        <begin position="323"/>
        <end position="351"/>
    </location>
</feature>
<feature type="compositionally biased region" description="Basic residues" evidence="3">
    <location>
        <begin position="361"/>
        <end position="376"/>
    </location>
</feature>
<dbReference type="Pfam" id="PF00685">
    <property type="entry name" value="Sulfotransfer_1"/>
    <property type="match status" value="1"/>
</dbReference>
<dbReference type="Gene3D" id="3.40.50.300">
    <property type="entry name" value="P-loop containing nucleotide triphosphate hydrolases"/>
    <property type="match status" value="1"/>
</dbReference>
<feature type="compositionally biased region" description="Basic and acidic residues" evidence="3">
    <location>
        <begin position="239"/>
        <end position="271"/>
    </location>
</feature>
<dbReference type="SMR" id="A0A314LB69"/>
<feature type="compositionally biased region" description="Polar residues" evidence="3">
    <location>
        <begin position="440"/>
        <end position="455"/>
    </location>
</feature>
<comment type="caution">
    <text evidence="6">The sequence shown here is derived from an EMBL/GenBank/DDBJ whole genome shotgun (WGS) entry which is preliminary data.</text>
</comment>
<evidence type="ECO:0000259" key="5">
    <source>
        <dbReference type="Pfam" id="PF14111"/>
    </source>
</evidence>
<sequence length="780" mass="89343">MSGPATGPSRWSEATHETILRKSSYATTLGMALNSTATPSRQEQEAVIARRTTHNGMPAVIFKAKDYYGVMADECKRTLVGRFLKIRPQIDKFRAQFSEKFALEGTVKIGVYGIYNVFLDFINDEDFDIIRFKRVVEIAGAQMWLQKWTSDFKPDEDLPIATIWALLPKLPFHMHTWHYAKQVIGPAGTPLELDIATKTKTRPSMAKVRVEIDLLKPLHTKLGHSLVNCWAIEKLKQEENKEKKNESGESSKGKQNEEDINRVEIQEKETMEETNWQVPNTKRNRKKKQSKARQENQKVNEQALQGSEKEEDNLDQGNKQKVRKNDQEIHDQGKKQTESNENDQVEKKESIEPDIVMRNIKNTKKKQKMPKKKRSINFKPSLGSSKRNISKSSIRKQINTLDTIVEDSLKELENMNINKDKDDYTKDDSNAIDTEAEIKPNNTVATNGSKEQGSSTKEKTQYSESVNMGDQHESNKQEVSNTKSSSLPSEIENHPGIQVVVDLGDYNFQDRAVQINTRTDEENCKATILADEEQQVTIHLKYDMYDPEVYITAVYAKCTSVERKDLWGSLENIHSIINGPWCIGGYFNVIMDPDEKLGGKTLDSSHCRVVYITRNPKDTLVSMWHFTNKWKNVEDGPWPLEEAIEKFCAGIFPGGPYYDHVMGFKTASLVKPKNIFFITYEELLSDPNTHVKRLAEFLGCPFDREEEVEEVVKSCSFDILSSYEVNKSEDFPSWFQVPYNSFFRQGVVGDHKNYLNAMTIERIDAFTRDKFHGAGFIYGI</sequence>
<proteinExistence type="inferred from homology"/>